<evidence type="ECO:0000313" key="3">
    <source>
        <dbReference type="Proteomes" id="UP001497392"/>
    </source>
</evidence>
<keyword evidence="3" id="KW-1185">Reference proteome</keyword>
<feature type="region of interest" description="Disordered" evidence="1">
    <location>
        <begin position="241"/>
        <end position="298"/>
    </location>
</feature>
<evidence type="ECO:0000313" key="2">
    <source>
        <dbReference type="EMBL" id="CAL5228655.1"/>
    </source>
</evidence>
<gene>
    <name evidence="2" type="primary">g11824</name>
    <name evidence="2" type="ORF">VP750_LOCUS10561</name>
</gene>
<accession>A0ABP1GBG4</accession>
<feature type="compositionally biased region" description="Basic residues" evidence="1">
    <location>
        <begin position="247"/>
        <end position="256"/>
    </location>
</feature>
<dbReference type="EMBL" id="CAXHTA020000019">
    <property type="protein sequence ID" value="CAL5228655.1"/>
    <property type="molecule type" value="Genomic_DNA"/>
</dbReference>
<dbReference type="Pfam" id="PF04749">
    <property type="entry name" value="PLAC8"/>
    <property type="match status" value="1"/>
</dbReference>
<dbReference type="Proteomes" id="UP001497392">
    <property type="component" value="Unassembled WGS sequence"/>
</dbReference>
<reference evidence="2 3" key="1">
    <citation type="submission" date="2024-06" db="EMBL/GenBank/DDBJ databases">
        <authorList>
            <person name="Kraege A."/>
            <person name="Thomma B."/>
        </authorList>
    </citation>
    <scope>NUCLEOTIDE SEQUENCE [LARGE SCALE GENOMIC DNA]</scope>
</reference>
<evidence type="ECO:0000256" key="1">
    <source>
        <dbReference type="SAM" id="MobiDB-lite"/>
    </source>
</evidence>
<sequence>MTVYEGHGDYRDTLPTRTEDVAEQLASVVQDGKWTFGLFECWGPRERLVKKAVHVPCCPSFRFNPFAWRGICFGRWARTVHALNMGREYSDPFRGLGRSYPDEIGQLCGFVCMLGCAFSLGIGQAISICGDYGVNFAACFTCHSREKLRRRFKLPPVLLLPPGIDDCIVHFLCTYCASHQEMREAVVRGLDGPGLSPLDVYPRSWQHVEGLQQEVEHRQRKLAKLQEEGVLFLPFEQRMTRDMQQRRDRRTARRLKGVSAPSLGSSGSEAWPGSGLGSDTSKASLLQDIPSGPSDALGLQGEVEMIPQSKMIYADELEHLDAAPKRQRGMVRSNSIVF</sequence>
<organism evidence="2 3">
    <name type="scientific">Coccomyxa viridis</name>
    <dbReference type="NCBI Taxonomy" id="1274662"/>
    <lineage>
        <taxon>Eukaryota</taxon>
        <taxon>Viridiplantae</taxon>
        <taxon>Chlorophyta</taxon>
        <taxon>core chlorophytes</taxon>
        <taxon>Trebouxiophyceae</taxon>
        <taxon>Trebouxiophyceae incertae sedis</taxon>
        <taxon>Coccomyxaceae</taxon>
        <taxon>Coccomyxa</taxon>
    </lineage>
</organism>
<name>A0ABP1GBG4_9CHLO</name>
<protein>
    <submittedName>
        <fullName evidence="2">G11824 protein</fullName>
    </submittedName>
</protein>
<proteinExistence type="predicted"/>
<comment type="caution">
    <text evidence="2">The sequence shown here is derived from an EMBL/GenBank/DDBJ whole genome shotgun (WGS) entry which is preliminary data.</text>
</comment>
<dbReference type="InterPro" id="IPR006461">
    <property type="entry name" value="PLAC_motif_containing"/>
</dbReference>